<protein>
    <submittedName>
        <fullName evidence="1">Uncharacterized protein</fullName>
    </submittedName>
</protein>
<proteinExistence type="predicted"/>
<dbReference type="Proteomes" id="UP000184275">
    <property type="component" value="Unassembled WGS sequence"/>
</dbReference>
<dbReference type="EMBL" id="FRAW01000024">
    <property type="protein sequence ID" value="SHK92724.1"/>
    <property type="molecule type" value="Genomic_DNA"/>
</dbReference>
<evidence type="ECO:0000313" key="1">
    <source>
        <dbReference type="EMBL" id="SHK92724.1"/>
    </source>
</evidence>
<gene>
    <name evidence="1" type="ORF">SAMN05720469_12423</name>
</gene>
<dbReference type="AlphaFoldDB" id="A0A1M6WGJ0"/>
<organism evidence="1 2">
    <name type="scientific">Fibrobacter intestinalis</name>
    <dbReference type="NCBI Taxonomy" id="28122"/>
    <lineage>
        <taxon>Bacteria</taxon>
        <taxon>Pseudomonadati</taxon>
        <taxon>Fibrobacterota</taxon>
        <taxon>Fibrobacteria</taxon>
        <taxon>Fibrobacterales</taxon>
        <taxon>Fibrobacteraceae</taxon>
        <taxon>Fibrobacter</taxon>
    </lineage>
</organism>
<name>A0A1M6WGJ0_9BACT</name>
<keyword evidence="2" id="KW-1185">Reference proteome</keyword>
<reference evidence="2" key="1">
    <citation type="submission" date="2016-11" db="EMBL/GenBank/DDBJ databases">
        <authorList>
            <person name="Varghese N."/>
            <person name="Submissions S."/>
        </authorList>
    </citation>
    <scope>NUCLEOTIDE SEQUENCE [LARGE SCALE GENOMIC DNA]</scope>
    <source>
        <strain evidence="2">UWOS</strain>
    </source>
</reference>
<evidence type="ECO:0000313" key="2">
    <source>
        <dbReference type="Proteomes" id="UP000184275"/>
    </source>
</evidence>
<sequence length="106" mass="11853">MCVGLCNGYIRCPKRKTDCGVTILCVIEDGFADFFLAMTFAPVGVLQQPVAALRQAQGPVLETQQPLFELVEAHQPLTKQIGRSFVYPALKRIYFLSKQKDLPCDF</sequence>
<accession>A0A1M6WGJ0</accession>
<dbReference type="RefSeq" id="WP_143159446.1">
    <property type="nucleotide sequence ID" value="NZ_FRAW01000024.1"/>
</dbReference>